<protein>
    <submittedName>
        <fullName evidence="2">HET-domain-containing protein</fullName>
    </submittedName>
</protein>
<organism evidence="2 3">
    <name type="scientific">Hyaloscypha bicolor E</name>
    <dbReference type="NCBI Taxonomy" id="1095630"/>
    <lineage>
        <taxon>Eukaryota</taxon>
        <taxon>Fungi</taxon>
        <taxon>Dikarya</taxon>
        <taxon>Ascomycota</taxon>
        <taxon>Pezizomycotina</taxon>
        <taxon>Leotiomycetes</taxon>
        <taxon>Helotiales</taxon>
        <taxon>Hyaloscyphaceae</taxon>
        <taxon>Hyaloscypha</taxon>
        <taxon>Hyaloscypha bicolor</taxon>
    </lineage>
</organism>
<dbReference type="PANTHER" id="PTHR33112">
    <property type="entry name" value="DOMAIN PROTEIN, PUTATIVE-RELATED"/>
    <property type="match status" value="1"/>
</dbReference>
<sequence>MTVQQINGSASNGCNWCSYMRTFTSREEETRDPDDVLSISLSDFYPYYSSPTGKNMYYLNMDLESPKRETRGGWALRIHAFTNSTDQAAPFVTAREVQTEVYSDASRHQIRNWLAECADHSQCPGQVGTILPTRVIEVAPAISPDRPRLLATAGKKGRYAALSYCWGSNSYGELRRSHLNKYLEHLDLEVLPQTLRDAIAVTKSISVPYLWVDALCILQDSDEDKSFEISMMEQVYRGSLVTIVAANSEGVTQGFLQPRKMPMESFNIPFRLSGSQFGTMSVQELDEREYEESEEPINRRAWTLQESMLAHRYLIYSSHTLQWRCNAGVRNHGNSLHLVHYSDDEQTSRSFYALNKPASDSKGELGRWMRLVSVYSKRSSSLSRDKLNAISAVAQGFSPLLGPEYFAGLWQFSILWQLTWVLEVKRCAEAGVV</sequence>
<evidence type="ECO:0000313" key="3">
    <source>
        <dbReference type="Proteomes" id="UP000235371"/>
    </source>
</evidence>
<reference evidence="2 3" key="1">
    <citation type="submission" date="2016-04" db="EMBL/GenBank/DDBJ databases">
        <title>A degradative enzymes factory behind the ericoid mycorrhizal symbiosis.</title>
        <authorList>
            <consortium name="DOE Joint Genome Institute"/>
            <person name="Martino E."/>
            <person name="Morin E."/>
            <person name="Grelet G."/>
            <person name="Kuo A."/>
            <person name="Kohler A."/>
            <person name="Daghino S."/>
            <person name="Barry K."/>
            <person name="Choi C."/>
            <person name="Cichocki N."/>
            <person name="Clum A."/>
            <person name="Copeland A."/>
            <person name="Hainaut M."/>
            <person name="Haridas S."/>
            <person name="Labutti K."/>
            <person name="Lindquist E."/>
            <person name="Lipzen A."/>
            <person name="Khouja H.-R."/>
            <person name="Murat C."/>
            <person name="Ohm R."/>
            <person name="Olson A."/>
            <person name="Spatafora J."/>
            <person name="Veneault-Fourrey C."/>
            <person name="Henrissat B."/>
            <person name="Grigoriev I."/>
            <person name="Martin F."/>
            <person name="Perotto S."/>
        </authorList>
    </citation>
    <scope>NUCLEOTIDE SEQUENCE [LARGE SCALE GENOMIC DNA]</scope>
    <source>
        <strain evidence="2 3">E</strain>
    </source>
</reference>
<gene>
    <name evidence="2" type="ORF">K444DRAFT_617148</name>
</gene>
<dbReference type="RefSeq" id="XP_024732330.1">
    <property type="nucleotide sequence ID" value="XM_024881059.1"/>
</dbReference>
<dbReference type="InterPro" id="IPR010730">
    <property type="entry name" value="HET"/>
</dbReference>
<feature type="domain" description="Heterokaryon incompatibility" evidence="1">
    <location>
        <begin position="159"/>
        <end position="306"/>
    </location>
</feature>
<dbReference type="AlphaFoldDB" id="A0A2J6SXC5"/>
<dbReference type="EMBL" id="KZ613855">
    <property type="protein sequence ID" value="PMD55426.1"/>
    <property type="molecule type" value="Genomic_DNA"/>
</dbReference>
<dbReference type="Pfam" id="PF06985">
    <property type="entry name" value="HET"/>
    <property type="match status" value="1"/>
</dbReference>
<evidence type="ECO:0000313" key="2">
    <source>
        <dbReference type="EMBL" id="PMD55426.1"/>
    </source>
</evidence>
<dbReference type="PANTHER" id="PTHR33112:SF16">
    <property type="entry name" value="HETEROKARYON INCOMPATIBILITY DOMAIN-CONTAINING PROTEIN"/>
    <property type="match status" value="1"/>
</dbReference>
<dbReference type="GeneID" id="36589136"/>
<dbReference type="STRING" id="1095630.A0A2J6SXC5"/>
<name>A0A2J6SXC5_9HELO</name>
<keyword evidence="3" id="KW-1185">Reference proteome</keyword>
<proteinExistence type="predicted"/>
<evidence type="ECO:0000259" key="1">
    <source>
        <dbReference type="Pfam" id="PF06985"/>
    </source>
</evidence>
<dbReference type="InParanoid" id="A0A2J6SXC5"/>
<dbReference type="Proteomes" id="UP000235371">
    <property type="component" value="Unassembled WGS sequence"/>
</dbReference>
<accession>A0A2J6SXC5</accession>
<dbReference type="OrthoDB" id="5125733at2759"/>